<evidence type="ECO:0000313" key="1">
    <source>
        <dbReference type="EMBL" id="MDT2667809.1"/>
    </source>
</evidence>
<feature type="non-terminal residue" evidence="1">
    <location>
        <position position="1"/>
    </location>
</feature>
<evidence type="ECO:0000313" key="2">
    <source>
        <dbReference type="Proteomes" id="UP001257962"/>
    </source>
</evidence>
<gene>
    <name evidence="1" type="ORF">P7D34_11435</name>
</gene>
<sequence length="68" mass="8155">YGIFDHKKRPPKYRFEKSIFWGSLQIYRYFFAYMIGKNEGNIIIPKEIMMKRAIATLIIEVNKILTIP</sequence>
<name>A0AAJ2IY13_9LACT</name>
<reference evidence="1" key="1">
    <citation type="submission" date="2023-03" db="EMBL/GenBank/DDBJ databases">
        <authorList>
            <person name="Shen W."/>
            <person name="Cai J."/>
        </authorList>
    </citation>
    <scope>NUCLEOTIDE SEQUENCE</scope>
    <source>
        <strain evidence="1">Y3</strain>
    </source>
</reference>
<dbReference type="RefSeq" id="WP_311793486.1">
    <property type="nucleotide sequence ID" value="NZ_JARPXS010000026.1"/>
</dbReference>
<accession>A0AAJ2IY13</accession>
<organism evidence="1 2">
    <name type="scientific">Lactococcus petauri</name>
    <dbReference type="NCBI Taxonomy" id="1940789"/>
    <lineage>
        <taxon>Bacteria</taxon>
        <taxon>Bacillati</taxon>
        <taxon>Bacillota</taxon>
        <taxon>Bacilli</taxon>
        <taxon>Lactobacillales</taxon>
        <taxon>Streptococcaceae</taxon>
        <taxon>Lactococcus</taxon>
    </lineage>
</organism>
<protein>
    <submittedName>
        <fullName evidence="1">Uncharacterized protein</fullName>
    </submittedName>
</protein>
<dbReference type="EMBL" id="JARPYC010000028">
    <property type="protein sequence ID" value="MDT2667809.1"/>
    <property type="molecule type" value="Genomic_DNA"/>
</dbReference>
<dbReference type="Proteomes" id="UP001257962">
    <property type="component" value="Unassembled WGS sequence"/>
</dbReference>
<comment type="caution">
    <text evidence="1">The sequence shown here is derived from an EMBL/GenBank/DDBJ whole genome shotgun (WGS) entry which is preliminary data.</text>
</comment>
<proteinExistence type="predicted"/>
<dbReference type="AlphaFoldDB" id="A0AAJ2IY13"/>